<feature type="non-terminal residue" evidence="2">
    <location>
        <position position="240"/>
    </location>
</feature>
<feature type="compositionally biased region" description="Basic and acidic residues" evidence="1">
    <location>
        <begin position="79"/>
        <end position="101"/>
    </location>
</feature>
<sequence>HPRRDRADAAPIELRAGRRALPARRRQARPGEGRGSPGGSGAPARRLGPAQRPGARLRRGPPPRAGNAAALAQATAREAAAHPGDRRQRPPDGRRLGERRPLQPRRGRGRPAIGRAGPPARRPARVVPLRRCGGPALPAGLLRRRRHVRHAAPLPRPVAGARPRRHAGAAGRVRRRAVRAGGAHPPWNHQSGVPVRAAQRGQRAELHGARVRSDLPPRAPAGGGGVHRHRQPQSAAGAAL</sequence>
<feature type="compositionally biased region" description="Basic residues" evidence="1">
    <location>
        <begin position="17"/>
        <end position="28"/>
    </location>
</feature>
<feature type="compositionally biased region" description="Low complexity" evidence="1">
    <location>
        <begin position="110"/>
        <end position="132"/>
    </location>
</feature>
<feature type="region of interest" description="Disordered" evidence="1">
    <location>
        <begin position="180"/>
        <end position="240"/>
    </location>
</feature>
<name>A0A6J4SKQ9_9SPHN</name>
<accession>A0A6J4SKQ9</accession>
<feature type="compositionally biased region" description="Low complexity" evidence="1">
    <location>
        <begin position="42"/>
        <end position="54"/>
    </location>
</feature>
<feature type="region of interest" description="Disordered" evidence="1">
    <location>
        <begin position="1"/>
        <end position="132"/>
    </location>
</feature>
<organism evidence="2">
    <name type="scientific">uncultured Sphingomonas sp</name>
    <dbReference type="NCBI Taxonomy" id="158754"/>
    <lineage>
        <taxon>Bacteria</taxon>
        <taxon>Pseudomonadati</taxon>
        <taxon>Pseudomonadota</taxon>
        <taxon>Alphaproteobacteria</taxon>
        <taxon>Sphingomonadales</taxon>
        <taxon>Sphingomonadaceae</taxon>
        <taxon>Sphingomonas</taxon>
        <taxon>environmental samples</taxon>
    </lineage>
</organism>
<feature type="non-terminal residue" evidence="2">
    <location>
        <position position="1"/>
    </location>
</feature>
<feature type="compositionally biased region" description="Low complexity" evidence="1">
    <location>
        <begin position="65"/>
        <end position="78"/>
    </location>
</feature>
<dbReference type="AlphaFoldDB" id="A0A6J4SKQ9"/>
<reference evidence="2" key="1">
    <citation type="submission" date="2020-02" db="EMBL/GenBank/DDBJ databases">
        <authorList>
            <person name="Meier V. D."/>
        </authorList>
    </citation>
    <scope>NUCLEOTIDE SEQUENCE</scope>
    <source>
        <strain evidence="2">AVDCRST_MAG31</strain>
    </source>
</reference>
<protein>
    <submittedName>
        <fullName evidence="2">Uncharacterized protein</fullName>
    </submittedName>
</protein>
<gene>
    <name evidence="2" type="ORF">AVDCRST_MAG31-453</name>
</gene>
<feature type="compositionally biased region" description="Basic and acidic residues" evidence="1">
    <location>
        <begin position="202"/>
        <end position="215"/>
    </location>
</feature>
<evidence type="ECO:0000313" key="2">
    <source>
        <dbReference type="EMBL" id="CAA9502222.1"/>
    </source>
</evidence>
<dbReference type="EMBL" id="CADCWA010000033">
    <property type="protein sequence ID" value="CAA9502222.1"/>
    <property type="molecule type" value="Genomic_DNA"/>
</dbReference>
<evidence type="ECO:0000256" key="1">
    <source>
        <dbReference type="SAM" id="MobiDB-lite"/>
    </source>
</evidence>
<proteinExistence type="predicted"/>